<evidence type="ECO:0000259" key="2">
    <source>
        <dbReference type="PROSITE" id="PS51387"/>
    </source>
</evidence>
<feature type="region of interest" description="Disordered" evidence="1">
    <location>
        <begin position="621"/>
        <end position="644"/>
    </location>
</feature>
<feature type="domain" description="FAD-binding PCMH-type" evidence="2">
    <location>
        <begin position="35"/>
        <end position="239"/>
    </location>
</feature>
<dbReference type="PANTHER" id="PTHR43762:SF1">
    <property type="entry name" value="D-ARABINONO-1,4-LACTONE OXIDASE"/>
    <property type="match status" value="1"/>
</dbReference>
<dbReference type="EMBL" id="LN614827">
    <property type="protein sequence ID" value="CEG57217.1"/>
    <property type="molecule type" value="Genomic_DNA"/>
</dbReference>
<dbReference type="Proteomes" id="UP000032430">
    <property type="component" value="Chromosome I"/>
</dbReference>
<keyword evidence="4" id="KW-1185">Reference proteome</keyword>
<organism evidence="3 4">
    <name type="scientific">Legionella fallonii LLAP-10</name>
    <dbReference type="NCBI Taxonomy" id="1212491"/>
    <lineage>
        <taxon>Bacteria</taxon>
        <taxon>Pseudomonadati</taxon>
        <taxon>Pseudomonadota</taxon>
        <taxon>Gammaproteobacteria</taxon>
        <taxon>Legionellales</taxon>
        <taxon>Legionellaceae</taxon>
        <taxon>Legionella</taxon>
    </lineage>
</organism>
<dbReference type="InterPro" id="IPR016169">
    <property type="entry name" value="FAD-bd_PCMH_sub2"/>
</dbReference>
<dbReference type="RefSeq" id="WP_045095753.1">
    <property type="nucleotide sequence ID" value="NZ_LN614827.1"/>
</dbReference>
<dbReference type="GO" id="GO:0071949">
    <property type="term" value="F:FAD binding"/>
    <property type="evidence" value="ECO:0007669"/>
    <property type="project" value="InterPro"/>
</dbReference>
<evidence type="ECO:0000256" key="1">
    <source>
        <dbReference type="SAM" id="MobiDB-lite"/>
    </source>
</evidence>
<dbReference type="InterPro" id="IPR016166">
    <property type="entry name" value="FAD-bd_PCMH"/>
</dbReference>
<gene>
    <name evidence="3" type="ORF">LFA_1819</name>
</gene>
<name>A0A098G414_9GAMM</name>
<reference evidence="4" key="1">
    <citation type="submission" date="2014-09" db="EMBL/GenBank/DDBJ databases">
        <authorList>
            <person name="Gomez-Valero L."/>
        </authorList>
    </citation>
    <scope>NUCLEOTIDE SEQUENCE [LARGE SCALE GENOMIC DNA]</scope>
    <source>
        <strain evidence="4">ATCC700992</strain>
    </source>
</reference>
<dbReference type="InterPro" id="IPR010031">
    <property type="entry name" value="FAD_lactone_oxidase-like"/>
</dbReference>
<evidence type="ECO:0000313" key="4">
    <source>
        <dbReference type="Proteomes" id="UP000032430"/>
    </source>
</evidence>
<dbReference type="Gene3D" id="3.30.465.10">
    <property type="match status" value="1"/>
</dbReference>
<dbReference type="PANTHER" id="PTHR43762">
    <property type="entry name" value="L-GULONOLACTONE OXIDASE"/>
    <property type="match status" value="1"/>
</dbReference>
<evidence type="ECO:0000313" key="3">
    <source>
        <dbReference type="EMBL" id="CEG57217.1"/>
    </source>
</evidence>
<sequence length="644" mass="73023">MAFTKKQQKKITEFIDHNKLSIKYEANTQWSNFCKTVTTKDVMMLRVHDLASAQALMKKIYDINKVRDPQYRITCRVAAGGKEGEQYSNSFSLTPWVSKLNDDDNPDIPQTDIIINMHLDPDLEAIELVDDTTVRIKPGAQIKALDEILYYKYGLQTKCPASLINRVTPFGLAALGGHGTDIRSGGYSDNIKSLTFLQMDGTLKKIDRTTNPDDFDLIASAHLGLFGIVVEMELECKPAMKLECVETPMSLPEFLEKLESGEIPRKGYPMFSVFYTPTQDNDLNNREIKNVKVMEYREVPLTEENRNFSEFDLLSRRIQQALEIQLEGGLRVTDLLALFPQLVPLYMKYVVARYAIGTEQKVTVGPAPEVYHYQEWYPNDINDVDAMFPVSENNKEMADAFRKVATETQAAKERGEAPVTFGAYARLIKNMKYQFSLAPGSHHSDKDTVCGFDVVSSPGAVGFDAFRDDLVDYLIKSFQAKLHWGKYVPLNKGIDYNKMYEGDIEKFNSVLRSWHRKSHLDMSRSPFLTAFPCQLLGLKQYMPAPEFKEDITSNVKVPQSSVRFDKVGHDIVIALTDFMSQLEGQGDVDTCESHKEALKQGVQEVHRQEVEKKSGRQNHGFFSSWFSSQTPDNASTPSIFNIPC</sequence>
<dbReference type="PROSITE" id="PS51387">
    <property type="entry name" value="FAD_PCMH"/>
    <property type="match status" value="1"/>
</dbReference>
<dbReference type="STRING" id="1212491.LFA_1819"/>
<proteinExistence type="predicted"/>
<dbReference type="GO" id="GO:0016899">
    <property type="term" value="F:oxidoreductase activity, acting on the CH-OH group of donors, oxygen as acceptor"/>
    <property type="evidence" value="ECO:0007669"/>
    <property type="project" value="InterPro"/>
</dbReference>
<dbReference type="OrthoDB" id="5634754at2"/>
<dbReference type="HOGENOM" id="CLU_441399_0_0_6"/>
<dbReference type="KEGG" id="lfa:LFA_1819"/>
<dbReference type="InterPro" id="IPR036318">
    <property type="entry name" value="FAD-bd_PCMH-like_sf"/>
</dbReference>
<protein>
    <recommendedName>
        <fullName evidence="2">FAD-binding PCMH-type domain-containing protein</fullName>
    </recommendedName>
</protein>
<accession>A0A098G414</accession>
<dbReference type="SUPFAM" id="SSF56176">
    <property type="entry name" value="FAD-binding/transporter-associated domain-like"/>
    <property type="match status" value="1"/>
</dbReference>
<dbReference type="AlphaFoldDB" id="A0A098G414"/>